<name>A0A9W9ZWR3_9CNID</name>
<accession>A0A9W9ZWR3</accession>
<evidence type="ECO:0000313" key="3">
    <source>
        <dbReference type="Proteomes" id="UP001163046"/>
    </source>
</evidence>
<sequence>MKFPLFWLVVMLLADMCRASEEILARRRREVIVSTTTTKTAVPASAVDIFVRSEGCNDPGKAPDTCGIAYIKVNGKDHSLHGRGIKRLSL</sequence>
<reference evidence="2" key="1">
    <citation type="submission" date="2023-01" db="EMBL/GenBank/DDBJ databases">
        <title>Genome assembly of the deep-sea coral Lophelia pertusa.</title>
        <authorList>
            <person name="Herrera S."/>
            <person name="Cordes E."/>
        </authorList>
    </citation>
    <scope>NUCLEOTIDE SEQUENCE</scope>
    <source>
        <strain evidence="2">USNM1676648</strain>
        <tissue evidence="2">Polyp</tissue>
    </source>
</reference>
<protein>
    <submittedName>
        <fullName evidence="2">Uncharacterized protein</fullName>
    </submittedName>
</protein>
<gene>
    <name evidence="2" type="ORF">OS493_038048</name>
</gene>
<feature type="signal peptide" evidence="1">
    <location>
        <begin position="1"/>
        <end position="19"/>
    </location>
</feature>
<evidence type="ECO:0000313" key="2">
    <source>
        <dbReference type="EMBL" id="KAJ7388373.1"/>
    </source>
</evidence>
<dbReference type="AlphaFoldDB" id="A0A9W9ZWR3"/>
<evidence type="ECO:0000256" key="1">
    <source>
        <dbReference type="SAM" id="SignalP"/>
    </source>
</evidence>
<keyword evidence="1" id="KW-0732">Signal</keyword>
<comment type="caution">
    <text evidence="2">The sequence shown here is derived from an EMBL/GenBank/DDBJ whole genome shotgun (WGS) entry which is preliminary data.</text>
</comment>
<dbReference type="Proteomes" id="UP001163046">
    <property type="component" value="Unassembled WGS sequence"/>
</dbReference>
<organism evidence="2 3">
    <name type="scientific">Desmophyllum pertusum</name>
    <dbReference type="NCBI Taxonomy" id="174260"/>
    <lineage>
        <taxon>Eukaryota</taxon>
        <taxon>Metazoa</taxon>
        <taxon>Cnidaria</taxon>
        <taxon>Anthozoa</taxon>
        <taxon>Hexacorallia</taxon>
        <taxon>Scleractinia</taxon>
        <taxon>Caryophylliina</taxon>
        <taxon>Caryophylliidae</taxon>
        <taxon>Desmophyllum</taxon>
    </lineage>
</organism>
<keyword evidence="3" id="KW-1185">Reference proteome</keyword>
<proteinExistence type="predicted"/>
<feature type="chain" id="PRO_5040910057" evidence="1">
    <location>
        <begin position="20"/>
        <end position="90"/>
    </location>
</feature>
<dbReference type="EMBL" id="MU825479">
    <property type="protein sequence ID" value="KAJ7388373.1"/>
    <property type="molecule type" value="Genomic_DNA"/>
</dbReference>